<proteinExistence type="predicted"/>
<dbReference type="PANTHER" id="PTHR33132:SF135">
    <property type="entry name" value="OS02G0799700 PROTEIN"/>
    <property type="match status" value="1"/>
</dbReference>
<organism evidence="2 3">
    <name type="scientific">Aristolochia fimbriata</name>
    <name type="common">White veined hardy Dutchman's pipe vine</name>
    <dbReference type="NCBI Taxonomy" id="158543"/>
    <lineage>
        <taxon>Eukaryota</taxon>
        <taxon>Viridiplantae</taxon>
        <taxon>Streptophyta</taxon>
        <taxon>Embryophyta</taxon>
        <taxon>Tracheophyta</taxon>
        <taxon>Spermatophyta</taxon>
        <taxon>Magnoliopsida</taxon>
        <taxon>Magnoliidae</taxon>
        <taxon>Piperales</taxon>
        <taxon>Aristolochiaceae</taxon>
        <taxon>Aristolochia</taxon>
    </lineage>
</organism>
<dbReference type="EMBL" id="JAINDJ010000005">
    <property type="protein sequence ID" value="KAG9447950.1"/>
    <property type="molecule type" value="Genomic_DNA"/>
</dbReference>
<protein>
    <submittedName>
        <fullName evidence="2">Uncharacterized protein</fullName>
    </submittedName>
</protein>
<reference evidence="2 3" key="1">
    <citation type="submission" date="2021-07" db="EMBL/GenBank/DDBJ databases">
        <title>The Aristolochia fimbriata genome: insights into angiosperm evolution, floral development and chemical biosynthesis.</title>
        <authorList>
            <person name="Jiao Y."/>
        </authorList>
    </citation>
    <scope>NUCLEOTIDE SEQUENCE [LARGE SCALE GENOMIC DNA]</scope>
    <source>
        <strain evidence="2">IBCAS-2021</strain>
        <tissue evidence="2">Leaf</tissue>
    </source>
</reference>
<sequence length="153" mass="17017">MAAQIEFGRDSLASSMNLWAATLKSRQLQQSRAAIKQKHNAGDQNLLKKIFSSVKAAPRQQQQAAPKKTCVCAPTSHPGSFRCRLHRNEQTPLEEKAEQRRHSSASNRKRFFSGIGTQTNKPRPSRFHNGAVEEADRAAFESVSENAEDISLS</sequence>
<feature type="compositionally biased region" description="Basic and acidic residues" evidence="1">
    <location>
        <begin position="86"/>
        <end position="101"/>
    </location>
</feature>
<evidence type="ECO:0000313" key="3">
    <source>
        <dbReference type="Proteomes" id="UP000825729"/>
    </source>
</evidence>
<dbReference type="Proteomes" id="UP000825729">
    <property type="component" value="Unassembled WGS sequence"/>
</dbReference>
<comment type="caution">
    <text evidence="2">The sequence shown here is derived from an EMBL/GenBank/DDBJ whole genome shotgun (WGS) entry which is preliminary data.</text>
</comment>
<keyword evidence="3" id="KW-1185">Reference proteome</keyword>
<feature type="region of interest" description="Disordered" evidence="1">
    <location>
        <begin position="82"/>
        <end position="153"/>
    </location>
</feature>
<evidence type="ECO:0000313" key="2">
    <source>
        <dbReference type="EMBL" id="KAG9447950.1"/>
    </source>
</evidence>
<evidence type="ECO:0000256" key="1">
    <source>
        <dbReference type="SAM" id="MobiDB-lite"/>
    </source>
</evidence>
<accession>A0AAV7EGI1</accession>
<name>A0AAV7EGI1_ARIFI</name>
<dbReference type="AlphaFoldDB" id="A0AAV7EGI1"/>
<dbReference type="PANTHER" id="PTHR33132">
    <property type="entry name" value="OSJNBB0118P14.9 PROTEIN"/>
    <property type="match status" value="1"/>
</dbReference>
<gene>
    <name evidence="2" type="ORF">H6P81_014078</name>
</gene>